<feature type="region of interest" description="Disordered" evidence="1">
    <location>
        <begin position="242"/>
        <end position="276"/>
    </location>
</feature>
<dbReference type="Proteomes" id="UP000054937">
    <property type="component" value="Unassembled WGS sequence"/>
</dbReference>
<evidence type="ECO:0000256" key="1">
    <source>
        <dbReference type="SAM" id="MobiDB-lite"/>
    </source>
</evidence>
<feature type="compositionally biased region" description="Acidic residues" evidence="1">
    <location>
        <begin position="242"/>
        <end position="251"/>
    </location>
</feature>
<feature type="compositionally biased region" description="Polar residues" evidence="1">
    <location>
        <begin position="267"/>
        <end position="276"/>
    </location>
</feature>
<protein>
    <submittedName>
        <fullName evidence="2">Uncharacterized protein</fullName>
    </submittedName>
</protein>
<evidence type="ECO:0000313" key="2">
    <source>
        <dbReference type="EMBL" id="KRX07462.1"/>
    </source>
</evidence>
<name>A0A0V0QYY1_PSEPJ</name>
<evidence type="ECO:0000313" key="3">
    <source>
        <dbReference type="Proteomes" id="UP000054937"/>
    </source>
</evidence>
<dbReference type="EMBL" id="LDAU01000082">
    <property type="protein sequence ID" value="KRX07462.1"/>
    <property type="molecule type" value="Genomic_DNA"/>
</dbReference>
<feature type="compositionally biased region" description="Polar residues" evidence="1">
    <location>
        <begin position="484"/>
        <end position="502"/>
    </location>
</feature>
<keyword evidence="3" id="KW-1185">Reference proteome</keyword>
<sequence length="502" mass="59904">MHLLFTFFQYIMKLCNFNSFYVGKQYRITNQRQKRIQCQADLLAYKNKLENVITNTEIELTQQQRNMKTSNNLITLSCNTDNQNNIQINSVDPEIQNSQVQLQHQTFKKIKLKIPSFNQNQSTEQSISVSKSPNSGVDLLYQYQQQKNYLSINNNIEQNMSFSQYNNIFSQIQSKRSQQIEKINILKPVQNKDQMQQQQRLYKNLQHKGSLLQTPQSKNQFNFEHFTANIQTQQEIKYNDTDNENQNEEDNQQSPNNEKNNRKRNKSLQLFSVSPTDSELNLNRKDTIIQNFTGQNNELSPKKINYPNQIINQQSSLKTKINQLAIQKINQQYPKLQEDNELTKQLQYQQQKQQKKEIIYLTPKNEYKPNKKQVQKKKNILKKKFQFLFNINKQQLQQSAEDAQIQQQQIQENKQQDINNNIKQNNLTDRSQYNNNYQPQQNFDSYVVQSRHKSVQQQQSLMNKNHEKKIKEMQKKRKFRKINRSSQNKFEFNSENSQSQEN</sequence>
<accession>A0A0V0QYY1</accession>
<proteinExistence type="predicted"/>
<feature type="compositionally biased region" description="Basic residues" evidence="1">
    <location>
        <begin position="474"/>
        <end position="483"/>
    </location>
</feature>
<comment type="caution">
    <text evidence="2">The sequence shown here is derived from an EMBL/GenBank/DDBJ whole genome shotgun (WGS) entry which is preliminary data.</text>
</comment>
<organism evidence="2 3">
    <name type="scientific">Pseudocohnilembus persalinus</name>
    <name type="common">Ciliate</name>
    <dbReference type="NCBI Taxonomy" id="266149"/>
    <lineage>
        <taxon>Eukaryota</taxon>
        <taxon>Sar</taxon>
        <taxon>Alveolata</taxon>
        <taxon>Ciliophora</taxon>
        <taxon>Intramacronucleata</taxon>
        <taxon>Oligohymenophorea</taxon>
        <taxon>Scuticociliatia</taxon>
        <taxon>Philasterida</taxon>
        <taxon>Pseudocohnilembidae</taxon>
        <taxon>Pseudocohnilembus</taxon>
    </lineage>
</organism>
<feature type="region of interest" description="Disordered" evidence="1">
    <location>
        <begin position="457"/>
        <end position="502"/>
    </location>
</feature>
<dbReference type="InParanoid" id="A0A0V0QYY1"/>
<gene>
    <name evidence="2" type="ORF">PPERSA_11011</name>
</gene>
<reference evidence="2 3" key="1">
    <citation type="journal article" date="2015" name="Sci. Rep.">
        <title>Genome of the facultative scuticociliatosis pathogen Pseudocohnilembus persalinus provides insight into its virulence through horizontal gene transfer.</title>
        <authorList>
            <person name="Xiong J."/>
            <person name="Wang G."/>
            <person name="Cheng J."/>
            <person name="Tian M."/>
            <person name="Pan X."/>
            <person name="Warren A."/>
            <person name="Jiang C."/>
            <person name="Yuan D."/>
            <person name="Miao W."/>
        </authorList>
    </citation>
    <scope>NUCLEOTIDE SEQUENCE [LARGE SCALE GENOMIC DNA]</scope>
    <source>
        <strain evidence="2">36N120E</strain>
    </source>
</reference>
<dbReference type="AlphaFoldDB" id="A0A0V0QYY1"/>